<evidence type="ECO:0000313" key="2">
    <source>
        <dbReference type="EMBL" id="KAB2656291.1"/>
    </source>
</evidence>
<dbReference type="SMART" id="SM00382">
    <property type="entry name" value="AAA"/>
    <property type="match status" value="1"/>
</dbReference>
<name>A0A7V8B1X6_9HYPH</name>
<organism evidence="2 3">
    <name type="scientific">Brucella tritici</name>
    <dbReference type="NCBI Taxonomy" id="94626"/>
    <lineage>
        <taxon>Bacteria</taxon>
        <taxon>Pseudomonadati</taxon>
        <taxon>Pseudomonadota</taxon>
        <taxon>Alphaproteobacteria</taxon>
        <taxon>Hyphomicrobiales</taxon>
        <taxon>Brucellaceae</taxon>
        <taxon>Brucella/Ochrobactrum group</taxon>
        <taxon>Brucella</taxon>
    </lineage>
</organism>
<feature type="domain" description="AAA+ ATPase" evidence="1">
    <location>
        <begin position="25"/>
        <end position="161"/>
    </location>
</feature>
<dbReference type="SUPFAM" id="SSF52540">
    <property type="entry name" value="P-loop containing nucleoside triphosphate hydrolases"/>
    <property type="match status" value="1"/>
</dbReference>
<dbReference type="AlphaFoldDB" id="A0A7V8B1X6"/>
<evidence type="ECO:0000259" key="1">
    <source>
        <dbReference type="SMART" id="SM00382"/>
    </source>
</evidence>
<keyword evidence="2" id="KW-0547">Nucleotide-binding</keyword>
<dbReference type="InterPro" id="IPR003593">
    <property type="entry name" value="AAA+_ATPase"/>
</dbReference>
<gene>
    <name evidence="2" type="ORF">F9K94_17485</name>
</gene>
<keyword evidence="2" id="KW-0067">ATP-binding</keyword>
<dbReference type="Proteomes" id="UP000460650">
    <property type="component" value="Unassembled WGS sequence"/>
</dbReference>
<dbReference type="Pfam" id="PF13479">
    <property type="entry name" value="AAA_24"/>
    <property type="match status" value="1"/>
</dbReference>
<dbReference type="Gene3D" id="3.40.50.300">
    <property type="entry name" value="P-loop containing nucleotide triphosphate hydrolases"/>
    <property type="match status" value="1"/>
</dbReference>
<dbReference type="InterPro" id="IPR027417">
    <property type="entry name" value="P-loop_NTPase"/>
</dbReference>
<reference evidence="2 3" key="1">
    <citation type="submission" date="2019-09" db="EMBL/GenBank/DDBJ databases">
        <title>Taxonomic organization of the family Brucellaceae based on a phylogenomic approach.</title>
        <authorList>
            <person name="Leclercq S."/>
            <person name="Cloeckaert A."/>
            <person name="Zygmunt M.S."/>
        </authorList>
    </citation>
    <scope>NUCLEOTIDE SEQUENCE [LARGE SCALE GENOMIC DNA]</scope>
    <source>
        <strain evidence="2 3">TA93</strain>
    </source>
</reference>
<dbReference type="GO" id="GO:0005524">
    <property type="term" value="F:ATP binding"/>
    <property type="evidence" value="ECO:0007669"/>
    <property type="project" value="UniProtKB-KW"/>
</dbReference>
<dbReference type="EMBL" id="WBVY01000004">
    <property type="protein sequence ID" value="KAB2656291.1"/>
    <property type="molecule type" value="Genomic_DNA"/>
</dbReference>
<accession>A0A7V8B1X6</accession>
<protein>
    <submittedName>
        <fullName evidence="2">ATP-binding protein</fullName>
    </submittedName>
</protein>
<sequence>MRLHSQEIMTMAISLSNLKKVKADKPPRILVYGPPGIGKTTLASEFPNPVFLQVEEGTPSGKELDAFSDLKTFSQVMEALAALYTEEHEFKTVVIDSVTALEKLIFAETCARGDERGNPKANIEDFGYGKGYVFATRVAGEFIEGINALRRDRGMVVVLIAHSTVLRFDDPETVSYDRYEIALRTSDKPNADIRGMFERDMDAIFLLKQPVTVKTEEVGFNKERALATGGGTVLIHAVGKPAYTAKNRYDMPPTIRYDKGQGFAVLAPYFPTFAEETKQEAA</sequence>
<evidence type="ECO:0000313" key="3">
    <source>
        <dbReference type="Proteomes" id="UP000460650"/>
    </source>
</evidence>
<comment type="caution">
    <text evidence="2">The sequence shown here is derived from an EMBL/GenBank/DDBJ whole genome shotgun (WGS) entry which is preliminary data.</text>
</comment>
<proteinExistence type="predicted"/>